<dbReference type="STRING" id="448385.sce1209"/>
<dbReference type="eggNOG" id="COG0095">
    <property type="taxonomic scope" value="Bacteria"/>
</dbReference>
<dbReference type="HOGENOM" id="CLU_806317_0_0_7"/>
<dbReference type="Pfam" id="PF21948">
    <property type="entry name" value="LplA-B_cat"/>
    <property type="match status" value="1"/>
</dbReference>
<reference evidence="2 3" key="1">
    <citation type="journal article" date="2007" name="Nat. Biotechnol.">
        <title>Complete genome sequence of the myxobacterium Sorangium cellulosum.</title>
        <authorList>
            <person name="Schneiker S."/>
            <person name="Perlova O."/>
            <person name="Kaiser O."/>
            <person name="Gerth K."/>
            <person name="Alici A."/>
            <person name="Altmeyer M.O."/>
            <person name="Bartels D."/>
            <person name="Bekel T."/>
            <person name="Beyer S."/>
            <person name="Bode E."/>
            <person name="Bode H.B."/>
            <person name="Bolten C.J."/>
            <person name="Choudhuri J.V."/>
            <person name="Doss S."/>
            <person name="Elnakady Y.A."/>
            <person name="Frank B."/>
            <person name="Gaigalat L."/>
            <person name="Goesmann A."/>
            <person name="Groeger C."/>
            <person name="Gross F."/>
            <person name="Jelsbak L."/>
            <person name="Jelsbak L."/>
            <person name="Kalinowski J."/>
            <person name="Kegler C."/>
            <person name="Knauber T."/>
            <person name="Konietzny S."/>
            <person name="Kopp M."/>
            <person name="Krause L."/>
            <person name="Krug D."/>
            <person name="Linke B."/>
            <person name="Mahmud T."/>
            <person name="Martinez-Arias R."/>
            <person name="McHardy A.C."/>
            <person name="Merai M."/>
            <person name="Meyer F."/>
            <person name="Mormann S."/>
            <person name="Munoz-Dorado J."/>
            <person name="Perez J."/>
            <person name="Pradella S."/>
            <person name="Rachid S."/>
            <person name="Raddatz G."/>
            <person name="Rosenau F."/>
            <person name="Rueckert C."/>
            <person name="Sasse F."/>
            <person name="Scharfe M."/>
            <person name="Schuster S.C."/>
            <person name="Suen G."/>
            <person name="Treuner-Lange A."/>
            <person name="Velicer G.J."/>
            <person name="Vorholter F.-J."/>
            <person name="Weissman K.J."/>
            <person name="Welch R.D."/>
            <person name="Wenzel S.C."/>
            <person name="Whitworth D.E."/>
            <person name="Wilhelm S."/>
            <person name="Wittmann C."/>
            <person name="Bloecker H."/>
            <person name="Puehler A."/>
            <person name="Mueller R."/>
        </authorList>
    </citation>
    <scope>NUCLEOTIDE SEQUENCE [LARGE SCALE GENOMIC DNA]</scope>
    <source>
        <strain evidence="3">So ce56</strain>
    </source>
</reference>
<protein>
    <recommendedName>
        <fullName evidence="1">BPL/LPL catalytic domain-containing protein</fullName>
    </recommendedName>
</protein>
<proteinExistence type="predicted"/>
<organism evidence="2 3">
    <name type="scientific">Sorangium cellulosum (strain So ce56)</name>
    <name type="common">Polyangium cellulosum (strain So ce56)</name>
    <dbReference type="NCBI Taxonomy" id="448385"/>
    <lineage>
        <taxon>Bacteria</taxon>
        <taxon>Pseudomonadati</taxon>
        <taxon>Myxococcota</taxon>
        <taxon>Polyangia</taxon>
        <taxon>Polyangiales</taxon>
        <taxon>Polyangiaceae</taxon>
        <taxon>Sorangium</taxon>
    </lineage>
</organism>
<gene>
    <name evidence="2" type="ordered locus">sce1209</name>
</gene>
<dbReference type="AlphaFoldDB" id="A9F1H6"/>
<evidence type="ECO:0000259" key="1">
    <source>
        <dbReference type="Pfam" id="PF21948"/>
    </source>
</evidence>
<keyword evidence="3" id="KW-1185">Reference proteome</keyword>
<dbReference type="KEGG" id="scl:sce1209"/>
<dbReference type="EMBL" id="AM746676">
    <property type="protein sequence ID" value="CAN91366.1"/>
    <property type="molecule type" value="Genomic_DNA"/>
</dbReference>
<sequence length="344" mass="35300">MPAMHSLPPVHRPLEDALALGPALLARARTAEAAPWLAASLVEGPAVVLGAVQRAARVVDLSACAARGAKVLRRATTGTAAFLGGRGVVWTLALPHAAALAPDATARTLLNRNVRGFLKGFSRAGAPAHYFGREWISLQHRPAALLGLDATPDGAVLIEVFAGLDAAPAIPPELAAPDERVIDRWLGKAPAALSDVLPARLSLEALARAVVEGVALRAALPLIDGGEAPELAAERFQPVTAPDDPVPPGASAAALARVPIGWIEAAALADVPHVPRVPRVPPARAWLGGDVLTARWLLDALGRGDAPARGEDVDAEASPLEGATLADLRALARRALALGRAPGG</sequence>
<dbReference type="InterPro" id="IPR045864">
    <property type="entry name" value="aa-tRNA-synth_II/BPL/LPL"/>
</dbReference>
<dbReference type="RefSeq" id="WP_012233843.1">
    <property type="nucleotide sequence ID" value="NC_010162.1"/>
</dbReference>
<evidence type="ECO:0000313" key="3">
    <source>
        <dbReference type="Proteomes" id="UP000002139"/>
    </source>
</evidence>
<dbReference type="Gene3D" id="3.30.930.10">
    <property type="entry name" value="Bira Bifunctional Protein, Domain 2"/>
    <property type="match status" value="1"/>
</dbReference>
<dbReference type="BioCyc" id="SCEL448385:SCE_RS06295-MONOMER"/>
<dbReference type="SUPFAM" id="SSF55681">
    <property type="entry name" value="Class II aaRS and biotin synthetases"/>
    <property type="match status" value="1"/>
</dbReference>
<name>A9F1H6_SORC5</name>
<evidence type="ECO:0000313" key="2">
    <source>
        <dbReference type="EMBL" id="CAN91366.1"/>
    </source>
</evidence>
<feature type="domain" description="BPL/LPL catalytic" evidence="1">
    <location>
        <begin position="17"/>
        <end position="131"/>
    </location>
</feature>
<dbReference type="InterPro" id="IPR004143">
    <property type="entry name" value="BPL_LPL_catalytic"/>
</dbReference>
<accession>A9F1H6</accession>
<dbReference type="OrthoDB" id="5514968at2"/>
<dbReference type="Proteomes" id="UP000002139">
    <property type="component" value="Chromosome"/>
</dbReference>